<dbReference type="SUPFAM" id="SSF81383">
    <property type="entry name" value="F-box domain"/>
    <property type="match status" value="1"/>
</dbReference>
<dbReference type="Proteomes" id="UP000054248">
    <property type="component" value="Unassembled WGS sequence"/>
</dbReference>
<gene>
    <name evidence="2" type="ORF">M407DRAFT_24100</name>
</gene>
<protein>
    <recommendedName>
        <fullName evidence="1">F-box domain-containing protein</fullName>
    </recommendedName>
</protein>
<dbReference type="HOGENOM" id="CLU_523978_0_0_1"/>
<dbReference type="OrthoDB" id="3262123at2759"/>
<dbReference type="InterPro" id="IPR001810">
    <property type="entry name" value="F-box_dom"/>
</dbReference>
<organism evidence="2 3">
    <name type="scientific">Tulasnella calospora MUT 4182</name>
    <dbReference type="NCBI Taxonomy" id="1051891"/>
    <lineage>
        <taxon>Eukaryota</taxon>
        <taxon>Fungi</taxon>
        <taxon>Dikarya</taxon>
        <taxon>Basidiomycota</taxon>
        <taxon>Agaricomycotina</taxon>
        <taxon>Agaricomycetes</taxon>
        <taxon>Cantharellales</taxon>
        <taxon>Tulasnellaceae</taxon>
        <taxon>Tulasnella</taxon>
    </lineage>
</organism>
<evidence type="ECO:0000259" key="1">
    <source>
        <dbReference type="PROSITE" id="PS50181"/>
    </source>
</evidence>
<evidence type="ECO:0000313" key="2">
    <source>
        <dbReference type="EMBL" id="KIO26660.1"/>
    </source>
</evidence>
<dbReference type="EMBL" id="KN823021">
    <property type="protein sequence ID" value="KIO26660.1"/>
    <property type="molecule type" value="Genomic_DNA"/>
</dbReference>
<name>A0A0C3Q9G6_9AGAM</name>
<reference evidence="3" key="2">
    <citation type="submission" date="2015-01" db="EMBL/GenBank/DDBJ databases">
        <title>Evolutionary Origins and Diversification of the Mycorrhizal Mutualists.</title>
        <authorList>
            <consortium name="DOE Joint Genome Institute"/>
            <consortium name="Mycorrhizal Genomics Consortium"/>
            <person name="Kohler A."/>
            <person name="Kuo A."/>
            <person name="Nagy L.G."/>
            <person name="Floudas D."/>
            <person name="Copeland A."/>
            <person name="Barry K.W."/>
            <person name="Cichocki N."/>
            <person name="Veneault-Fourrey C."/>
            <person name="LaButti K."/>
            <person name="Lindquist E.A."/>
            <person name="Lipzen A."/>
            <person name="Lundell T."/>
            <person name="Morin E."/>
            <person name="Murat C."/>
            <person name="Riley R."/>
            <person name="Ohm R."/>
            <person name="Sun H."/>
            <person name="Tunlid A."/>
            <person name="Henrissat B."/>
            <person name="Grigoriev I.V."/>
            <person name="Hibbett D.S."/>
            <person name="Martin F."/>
        </authorList>
    </citation>
    <scope>NUCLEOTIDE SEQUENCE [LARGE SCALE GENOMIC DNA]</scope>
    <source>
        <strain evidence="3">MUT 4182</strain>
    </source>
</reference>
<sequence length="520" mass="59435">MAKEVLPPLPWEVLAHILTFVPPSRLRSVILTCQGLRQLAEPLLYRHISLSNSPTRCFYLLRTLLARDELCKTIQTFHPADRYLPDQNLFPLLGRIIGSNLGSAHQKAYHKHIERVQERLSRVENISIARVGIHRESLKTLDIATRFPQVKRLRTFSDDGELGSLLDALPHITHLELPFHKFNSAEDQVHPHHARYLEGLFCPPFVAVSLVPSRPIKHLALLWCSSSRRIHGLNNWEFMEVMGRSTGTIRSLALFFGSRANMPEEMDQIFSATARFLPDVEELTIWFVFYEHNPDGPTRTLSEFRESLSSFCKLRSVDFNGSRGKPSGVPYFDRRRDAISTVYIQILQIWSERCPTLERVTFPNGAVWIKEPILQFSKHQRQLLSFLRRTFFSVPRLAINPLSQEAKSSPEQEYSFGKSSASDDVAAQGIDISTNISDANINTSTRPSWLGPGHDDPNSNTSTTASNFKWLCLNQSRLHSNLPPPWFHFRIQKSEFCWGTPMFERDLNAGWPEGLPIETS</sequence>
<evidence type="ECO:0000313" key="3">
    <source>
        <dbReference type="Proteomes" id="UP000054248"/>
    </source>
</evidence>
<feature type="domain" description="F-box" evidence="1">
    <location>
        <begin position="3"/>
        <end position="48"/>
    </location>
</feature>
<reference evidence="2 3" key="1">
    <citation type="submission" date="2014-04" db="EMBL/GenBank/DDBJ databases">
        <authorList>
            <consortium name="DOE Joint Genome Institute"/>
            <person name="Kuo A."/>
            <person name="Girlanda M."/>
            <person name="Perotto S."/>
            <person name="Kohler A."/>
            <person name="Nagy L.G."/>
            <person name="Floudas D."/>
            <person name="Copeland A."/>
            <person name="Barry K.W."/>
            <person name="Cichocki N."/>
            <person name="Veneault-Fourrey C."/>
            <person name="LaButti K."/>
            <person name="Lindquist E.A."/>
            <person name="Lipzen A."/>
            <person name="Lundell T."/>
            <person name="Morin E."/>
            <person name="Murat C."/>
            <person name="Sun H."/>
            <person name="Tunlid A."/>
            <person name="Henrissat B."/>
            <person name="Grigoriev I.V."/>
            <person name="Hibbett D.S."/>
            <person name="Martin F."/>
            <person name="Nordberg H.P."/>
            <person name="Cantor M.N."/>
            <person name="Hua S.X."/>
        </authorList>
    </citation>
    <scope>NUCLEOTIDE SEQUENCE [LARGE SCALE GENOMIC DNA]</scope>
    <source>
        <strain evidence="2 3">MUT 4182</strain>
    </source>
</reference>
<keyword evidence="3" id="KW-1185">Reference proteome</keyword>
<dbReference type="InterPro" id="IPR036047">
    <property type="entry name" value="F-box-like_dom_sf"/>
</dbReference>
<dbReference type="PROSITE" id="PS50181">
    <property type="entry name" value="FBOX"/>
    <property type="match status" value="1"/>
</dbReference>
<accession>A0A0C3Q9G6</accession>
<proteinExistence type="predicted"/>
<dbReference type="AlphaFoldDB" id="A0A0C3Q9G6"/>
<dbReference type="Pfam" id="PF12937">
    <property type="entry name" value="F-box-like"/>
    <property type="match status" value="1"/>
</dbReference>